<dbReference type="Gene3D" id="3.30.950.30">
    <property type="entry name" value="Schlafen, AAA domain"/>
    <property type="match status" value="1"/>
</dbReference>
<dbReference type="Pfam" id="PF13749">
    <property type="entry name" value="HATPase_c_4"/>
    <property type="match status" value="1"/>
</dbReference>
<dbReference type="InterPro" id="IPR007421">
    <property type="entry name" value="Schlafen_AlbA_2_dom"/>
</dbReference>
<dbReference type="InterPro" id="IPR036388">
    <property type="entry name" value="WH-like_DNA-bd_sf"/>
</dbReference>
<evidence type="ECO:0000259" key="1">
    <source>
        <dbReference type="Pfam" id="PF04326"/>
    </source>
</evidence>
<dbReference type="SUPFAM" id="SSF46785">
    <property type="entry name" value="Winged helix' DNA-binding domain"/>
    <property type="match status" value="1"/>
</dbReference>
<dbReference type="PANTHER" id="PTHR30595">
    <property type="entry name" value="GLPR-RELATED TRANSCRIPTIONAL REPRESSOR"/>
    <property type="match status" value="1"/>
</dbReference>
<dbReference type="OrthoDB" id="9813719at2"/>
<dbReference type="AlphaFoldDB" id="A0A9X5BJ77"/>
<evidence type="ECO:0000313" key="3">
    <source>
        <dbReference type="Proteomes" id="UP001154420"/>
    </source>
</evidence>
<reference evidence="2" key="1">
    <citation type="submission" date="2018-09" db="EMBL/GenBank/DDBJ databases">
        <title>Murine metabolic-syndrome-specific gut microbial biobank.</title>
        <authorList>
            <person name="Liu C."/>
        </authorList>
    </citation>
    <scope>NUCLEOTIDE SEQUENCE</scope>
    <source>
        <strain evidence="2">D42-62</strain>
    </source>
</reference>
<dbReference type="InterPro" id="IPR038475">
    <property type="entry name" value="RecG_C_sf"/>
</dbReference>
<sequence length="465" mass="52598">MGRMNLKDIIGEATDYDKKLALEVKRPKSWCKSVSAFANGIGGTLIFGVSNDNEVRGLLDAEIISEQIKTRLDPIPEFHLSFFRTEDDKTLILLNIRQGEETPYYYLADGVMEAYVRLGNESVKADATELKRLVLRGKNSSYDALGTTYSVSDYAFSKLRERYKAWTGESLEDKELVSFGLVDDKGKLTNAGALLADDLPIRWSRVLCTRWNGLDKGGGIMDAFDDAEYSGSLISLLNEGAAFIKRNMKTMWKKTANSRIDMPEYCERSYFEALVNALVHRDYLVNGSEVHIDMFDDRMVIYSPGGMPDGTLVQERVIDAIPSTRRNPVLADVFQRLGYMERKGSGLTKIINAYKNANNYDESKAPQFISSRVEFTVILKNLNYGENRDNKSEINDVSQAAEQYVQRTEEVFLNALRNNPYISRKELSKLLMISEDGVKYQLKKLKSKGLIEHIGASRGGYWEVK</sequence>
<evidence type="ECO:0000313" key="2">
    <source>
        <dbReference type="EMBL" id="NBJ94694.1"/>
    </source>
</evidence>
<dbReference type="Pfam" id="PF04326">
    <property type="entry name" value="SLFN_AlbA_2"/>
    <property type="match status" value="1"/>
</dbReference>
<protein>
    <submittedName>
        <fullName evidence="2">Winged helix-turn-helix transcriptional regulator</fullName>
    </submittedName>
</protein>
<dbReference type="InterPro" id="IPR038461">
    <property type="entry name" value="Schlafen_AlbA_2_dom_sf"/>
</dbReference>
<dbReference type="Gene3D" id="3.30.565.60">
    <property type="match status" value="1"/>
</dbReference>
<proteinExistence type="predicted"/>
<dbReference type="EMBL" id="QZDT01000047">
    <property type="protein sequence ID" value="NBJ94694.1"/>
    <property type="molecule type" value="Genomic_DNA"/>
</dbReference>
<keyword evidence="3" id="KW-1185">Reference proteome</keyword>
<organism evidence="2 3">
    <name type="scientific">Parablautia muri</name>
    <dbReference type="NCBI Taxonomy" id="2320879"/>
    <lineage>
        <taxon>Bacteria</taxon>
        <taxon>Bacillati</taxon>
        <taxon>Bacillota</taxon>
        <taxon>Clostridia</taxon>
        <taxon>Lachnospirales</taxon>
        <taxon>Lachnospiraceae</taxon>
        <taxon>Parablautia</taxon>
    </lineage>
</organism>
<feature type="domain" description="Schlafen AlbA-2" evidence="1">
    <location>
        <begin position="14"/>
        <end position="125"/>
    </location>
</feature>
<gene>
    <name evidence="2" type="ORF">D5281_19465</name>
</gene>
<accession>A0A9X5BJ77</accession>
<comment type="caution">
    <text evidence="2">The sequence shown here is derived from an EMBL/GenBank/DDBJ whole genome shotgun (WGS) entry which is preliminary data.</text>
</comment>
<name>A0A9X5BJ77_9FIRM</name>
<dbReference type="InterPro" id="IPR036390">
    <property type="entry name" value="WH_DNA-bd_sf"/>
</dbReference>
<dbReference type="PANTHER" id="PTHR30595:SF6">
    <property type="entry name" value="SCHLAFEN ALBA-2 DOMAIN-CONTAINING PROTEIN"/>
    <property type="match status" value="1"/>
</dbReference>
<dbReference type="Pfam" id="PF13412">
    <property type="entry name" value="HTH_24"/>
    <property type="match status" value="1"/>
</dbReference>
<dbReference type="Proteomes" id="UP001154420">
    <property type="component" value="Unassembled WGS sequence"/>
</dbReference>
<dbReference type="Gene3D" id="1.10.10.10">
    <property type="entry name" value="Winged helix-like DNA-binding domain superfamily/Winged helix DNA-binding domain"/>
    <property type="match status" value="1"/>
</dbReference>